<evidence type="ECO:0000313" key="2">
    <source>
        <dbReference type="Proteomes" id="UP000823775"/>
    </source>
</evidence>
<comment type="caution">
    <text evidence="1">The sequence shown here is derived from an EMBL/GenBank/DDBJ whole genome shotgun (WGS) entry which is preliminary data.</text>
</comment>
<gene>
    <name evidence="1" type="ORF">HAX54_052672</name>
</gene>
<organism evidence="1 2">
    <name type="scientific">Datura stramonium</name>
    <name type="common">Jimsonweed</name>
    <name type="synonym">Common thornapple</name>
    <dbReference type="NCBI Taxonomy" id="4076"/>
    <lineage>
        <taxon>Eukaryota</taxon>
        <taxon>Viridiplantae</taxon>
        <taxon>Streptophyta</taxon>
        <taxon>Embryophyta</taxon>
        <taxon>Tracheophyta</taxon>
        <taxon>Spermatophyta</taxon>
        <taxon>Magnoliopsida</taxon>
        <taxon>eudicotyledons</taxon>
        <taxon>Gunneridae</taxon>
        <taxon>Pentapetalae</taxon>
        <taxon>asterids</taxon>
        <taxon>lamiids</taxon>
        <taxon>Solanales</taxon>
        <taxon>Solanaceae</taxon>
        <taxon>Solanoideae</taxon>
        <taxon>Datureae</taxon>
        <taxon>Datura</taxon>
    </lineage>
</organism>
<evidence type="ECO:0000313" key="1">
    <source>
        <dbReference type="EMBL" id="MCD7464405.1"/>
    </source>
</evidence>
<accession>A0ABS8SZB1</accession>
<keyword evidence="2" id="KW-1185">Reference proteome</keyword>
<proteinExistence type="predicted"/>
<name>A0ABS8SZB1_DATST</name>
<reference evidence="1 2" key="1">
    <citation type="journal article" date="2021" name="BMC Genomics">
        <title>Datura genome reveals duplications of psychoactive alkaloid biosynthetic genes and high mutation rate following tissue culture.</title>
        <authorList>
            <person name="Rajewski A."/>
            <person name="Carter-House D."/>
            <person name="Stajich J."/>
            <person name="Litt A."/>
        </authorList>
    </citation>
    <scope>NUCLEOTIDE SEQUENCE [LARGE SCALE GENOMIC DNA]</scope>
    <source>
        <strain evidence="1">AR-01</strain>
    </source>
</reference>
<dbReference type="Proteomes" id="UP000823775">
    <property type="component" value="Unassembled WGS sequence"/>
</dbReference>
<dbReference type="EMBL" id="JACEIK010000961">
    <property type="protein sequence ID" value="MCD7464405.1"/>
    <property type="molecule type" value="Genomic_DNA"/>
</dbReference>
<sequence length="150" mass="17527">MDIPMQSYDVKDKIQICIFKPTNSKLAPFTNINHGNRHPNQFEVVQIQLCIRNLWEEFCAKNYLKVGNGRTISFRQGNMARRNCFVENWNLGQKIRRNADFFSTFRCAVVYAEKSSIFTIESCLQSPHHPTIYGMEEDTENKSPNHDCLF</sequence>
<protein>
    <submittedName>
        <fullName evidence="1">Uncharacterized protein</fullName>
    </submittedName>
</protein>